<feature type="non-terminal residue" evidence="2">
    <location>
        <position position="1"/>
    </location>
</feature>
<comment type="caution">
    <text evidence="2">The sequence shown here is derived from an EMBL/GenBank/DDBJ whole genome shotgun (WGS) entry which is preliminary data.</text>
</comment>
<sequence>AKTHLRNRVASHGSGEDTATATLGADPPGSEHASVRLCHRPVSVNRLLEVGLQSAFHYIISRWVTLPALTSHQERSMEEQASPLPSWSTSKLQRVQEGQFLVYQISFHQLLTGLHQQSEVTGLRWGDWT</sequence>
<evidence type="ECO:0000313" key="3">
    <source>
        <dbReference type="Proteomes" id="UP001434883"/>
    </source>
</evidence>
<reference evidence="2 3" key="1">
    <citation type="submission" date="2021-06" db="EMBL/GenBank/DDBJ databases">
        <authorList>
            <person name="Palmer J.M."/>
        </authorList>
    </citation>
    <scope>NUCLEOTIDE SEQUENCE [LARGE SCALE GENOMIC DNA]</scope>
    <source>
        <strain evidence="2 3">XC_2019</strain>
        <tissue evidence="2">Muscle</tissue>
    </source>
</reference>
<accession>A0ABV0S4W7</accession>
<feature type="region of interest" description="Disordered" evidence="1">
    <location>
        <begin position="1"/>
        <end position="32"/>
    </location>
</feature>
<dbReference type="EMBL" id="JAHRIN010067959">
    <property type="protein sequence ID" value="MEQ2215126.1"/>
    <property type="molecule type" value="Genomic_DNA"/>
</dbReference>
<evidence type="ECO:0000256" key="1">
    <source>
        <dbReference type="SAM" id="MobiDB-lite"/>
    </source>
</evidence>
<dbReference type="Proteomes" id="UP001434883">
    <property type="component" value="Unassembled WGS sequence"/>
</dbReference>
<proteinExistence type="predicted"/>
<organism evidence="2 3">
    <name type="scientific">Xenoophorus captivus</name>
    <dbReference type="NCBI Taxonomy" id="1517983"/>
    <lineage>
        <taxon>Eukaryota</taxon>
        <taxon>Metazoa</taxon>
        <taxon>Chordata</taxon>
        <taxon>Craniata</taxon>
        <taxon>Vertebrata</taxon>
        <taxon>Euteleostomi</taxon>
        <taxon>Actinopterygii</taxon>
        <taxon>Neopterygii</taxon>
        <taxon>Teleostei</taxon>
        <taxon>Neoteleostei</taxon>
        <taxon>Acanthomorphata</taxon>
        <taxon>Ovalentaria</taxon>
        <taxon>Atherinomorphae</taxon>
        <taxon>Cyprinodontiformes</taxon>
        <taxon>Goodeidae</taxon>
        <taxon>Xenoophorus</taxon>
    </lineage>
</organism>
<protein>
    <submittedName>
        <fullName evidence="2">Uncharacterized protein</fullName>
    </submittedName>
</protein>
<evidence type="ECO:0000313" key="2">
    <source>
        <dbReference type="EMBL" id="MEQ2215126.1"/>
    </source>
</evidence>
<gene>
    <name evidence="2" type="ORF">XENOCAPTIV_027882</name>
</gene>
<name>A0ABV0S4W7_9TELE</name>
<keyword evidence="3" id="KW-1185">Reference proteome</keyword>